<evidence type="ECO:0000256" key="1">
    <source>
        <dbReference type="SAM" id="MobiDB-lite"/>
    </source>
</evidence>
<feature type="region of interest" description="Disordered" evidence="1">
    <location>
        <begin position="1"/>
        <end position="91"/>
    </location>
</feature>
<accession>A0A5M3WBI9</accession>
<name>A0A5M3WBI9_9ACTN</name>
<protein>
    <submittedName>
        <fullName evidence="2">Uncharacterized protein</fullName>
    </submittedName>
</protein>
<organism evidence="2 3">
    <name type="scientific">Acrocarpospora corrugata</name>
    <dbReference type="NCBI Taxonomy" id="35763"/>
    <lineage>
        <taxon>Bacteria</taxon>
        <taxon>Bacillati</taxon>
        <taxon>Actinomycetota</taxon>
        <taxon>Actinomycetes</taxon>
        <taxon>Streptosporangiales</taxon>
        <taxon>Streptosporangiaceae</taxon>
        <taxon>Acrocarpospora</taxon>
    </lineage>
</organism>
<evidence type="ECO:0000313" key="2">
    <source>
        <dbReference type="EMBL" id="GES06405.1"/>
    </source>
</evidence>
<dbReference type="AlphaFoldDB" id="A0A5M3WBI9"/>
<comment type="caution">
    <text evidence="2">The sequence shown here is derived from an EMBL/GenBank/DDBJ whole genome shotgun (WGS) entry which is preliminary data.</text>
</comment>
<reference evidence="2 3" key="1">
    <citation type="submission" date="2019-10" db="EMBL/GenBank/DDBJ databases">
        <title>Whole genome shotgun sequence of Acrocarpospora corrugata NBRC 13972.</title>
        <authorList>
            <person name="Ichikawa N."/>
            <person name="Kimura A."/>
            <person name="Kitahashi Y."/>
            <person name="Komaki H."/>
            <person name="Oguchi A."/>
        </authorList>
    </citation>
    <scope>NUCLEOTIDE SEQUENCE [LARGE SCALE GENOMIC DNA]</scope>
    <source>
        <strain evidence="2 3">NBRC 13972</strain>
    </source>
</reference>
<dbReference type="Proteomes" id="UP000334990">
    <property type="component" value="Unassembled WGS sequence"/>
</dbReference>
<gene>
    <name evidence="2" type="ORF">Acor_84740</name>
</gene>
<dbReference type="EMBL" id="BLAD01000170">
    <property type="protein sequence ID" value="GES06405.1"/>
    <property type="molecule type" value="Genomic_DNA"/>
</dbReference>
<evidence type="ECO:0000313" key="3">
    <source>
        <dbReference type="Proteomes" id="UP000334990"/>
    </source>
</evidence>
<keyword evidence="3" id="KW-1185">Reference proteome</keyword>
<feature type="compositionally biased region" description="Pro residues" evidence="1">
    <location>
        <begin position="26"/>
        <end position="42"/>
    </location>
</feature>
<proteinExistence type="predicted"/>
<sequence length="91" mass="10376">MRMTINKPRQHKPPGRLNHDPRFHPVQPPNSDNPPPINPHIPPKPRRPNPIDNPPTTHNHIKTHPPIESLDLHPSTAPRGPDQVRSHLCFP</sequence>